<sequence length="55" mass="6033">MAEREAEREEALLTRVRAMEQAVGEIGTTLDETSTCRELSAFASRYLHAATTATS</sequence>
<dbReference type="Proteomes" id="UP001602370">
    <property type="component" value="Unassembled WGS sequence"/>
</dbReference>
<comment type="caution">
    <text evidence="1">The sequence shown here is derived from an EMBL/GenBank/DDBJ whole genome shotgun (WGS) entry which is preliminary data.</text>
</comment>
<name>A0ABW6XXX8_9ACTN</name>
<dbReference type="EMBL" id="JBIBDZ010000009">
    <property type="protein sequence ID" value="MFF5922227.1"/>
    <property type="molecule type" value="Genomic_DNA"/>
</dbReference>
<organism evidence="1 2">
    <name type="scientific">Streptomyces flavochromogenes</name>
    <dbReference type="NCBI Taxonomy" id="68199"/>
    <lineage>
        <taxon>Bacteria</taxon>
        <taxon>Bacillati</taxon>
        <taxon>Actinomycetota</taxon>
        <taxon>Actinomycetes</taxon>
        <taxon>Kitasatosporales</taxon>
        <taxon>Streptomycetaceae</taxon>
        <taxon>Streptomyces</taxon>
    </lineage>
</organism>
<protein>
    <submittedName>
        <fullName evidence="1">Uncharacterized protein</fullName>
    </submittedName>
</protein>
<proteinExistence type="predicted"/>
<keyword evidence="2" id="KW-1185">Reference proteome</keyword>
<reference evidence="1 2" key="1">
    <citation type="submission" date="2024-10" db="EMBL/GenBank/DDBJ databases">
        <title>The Natural Products Discovery Center: Release of the First 8490 Sequenced Strains for Exploring Actinobacteria Biosynthetic Diversity.</title>
        <authorList>
            <person name="Kalkreuter E."/>
            <person name="Kautsar S.A."/>
            <person name="Yang D."/>
            <person name="Bader C.D."/>
            <person name="Teijaro C.N."/>
            <person name="Fluegel L."/>
            <person name="Davis C.M."/>
            <person name="Simpson J.R."/>
            <person name="Lauterbach L."/>
            <person name="Steele A.D."/>
            <person name="Gui C."/>
            <person name="Meng S."/>
            <person name="Li G."/>
            <person name="Viehrig K."/>
            <person name="Ye F."/>
            <person name="Su P."/>
            <person name="Kiefer A.F."/>
            <person name="Nichols A."/>
            <person name="Cepeda A.J."/>
            <person name="Yan W."/>
            <person name="Fan B."/>
            <person name="Jiang Y."/>
            <person name="Adhikari A."/>
            <person name="Zheng C.-J."/>
            <person name="Schuster L."/>
            <person name="Cowan T.M."/>
            <person name="Smanski M.J."/>
            <person name="Chevrette M.G."/>
            <person name="De Carvalho L.P.S."/>
            <person name="Shen B."/>
        </authorList>
    </citation>
    <scope>NUCLEOTIDE SEQUENCE [LARGE SCALE GENOMIC DNA]</scope>
    <source>
        <strain evidence="1 2">NPDC012605</strain>
    </source>
</reference>
<accession>A0ABW6XXX8</accession>
<evidence type="ECO:0000313" key="2">
    <source>
        <dbReference type="Proteomes" id="UP001602370"/>
    </source>
</evidence>
<dbReference type="RefSeq" id="WP_158710443.1">
    <property type="nucleotide sequence ID" value="NZ_JBIBDZ010000009.1"/>
</dbReference>
<evidence type="ECO:0000313" key="1">
    <source>
        <dbReference type="EMBL" id="MFF5922227.1"/>
    </source>
</evidence>
<gene>
    <name evidence="1" type="ORF">ACFY8C_28425</name>
</gene>